<evidence type="ECO:0000313" key="4">
    <source>
        <dbReference type="Proteomes" id="UP000231987"/>
    </source>
</evidence>
<accession>A0A2J0Z334</accession>
<dbReference type="PANTHER" id="PTHR41259:SF1">
    <property type="entry name" value="DOUBLE-STRAND BREAK REPAIR RAD50 ATPASE, PUTATIVE-RELATED"/>
    <property type="match status" value="1"/>
</dbReference>
<dbReference type="SUPFAM" id="SSF52540">
    <property type="entry name" value="P-loop containing nucleoside triphosphate hydrolases"/>
    <property type="match status" value="1"/>
</dbReference>
<protein>
    <submittedName>
        <fullName evidence="3">Sugar translocase</fullName>
    </submittedName>
</protein>
<comment type="caution">
    <text evidence="3">The sequence shown here is derived from an EMBL/GenBank/DDBJ whole genome shotgun (WGS) entry which is preliminary data.</text>
</comment>
<dbReference type="Proteomes" id="UP000231987">
    <property type="component" value="Unassembled WGS sequence"/>
</dbReference>
<dbReference type="RefSeq" id="WP_100672191.1">
    <property type="nucleotide sequence ID" value="NZ_NJGD01000005.1"/>
</dbReference>
<keyword evidence="1" id="KW-0175">Coiled coil</keyword>
<feature type="coiled-coil region" evidence="1">
    <location>
        <begin position="594"/>
        <end position="670"/>
    </location>
</feature>
<dbReference type="Gene3D" id="3.40.50.300">
    <property type="entry name" value="P-loop containing nucleotide triphosphate hydrolases"/>
    <property type="match status" value="2"/>
</dbReference>
<feature type="coiled-coil region" evidence="1">
    <location>
        <begin position="892"/>
        <end position="961"/>
    </location>
</feature>
<organism evidence="3 4">
    <name type="scientific">Rhizobium meliloti</name>
    <name type="common">Ensifer meliloti</name>
    <name type="synonym">Sinorhizobium meliloti</name>
    <dbReference type="NCBI Taxonomy" id="382"/>
    <lineage>
        <taxon>Bacteria</taxon>
        <taxon>Pseudomonadati</taxon>
        <taxon>Pseudomonadota</taxon>
        <taxon>Alphaproteobacteria</taxon>
        <taxon>Hyphomicrobiales</taxon>
        <taxon>Rhizobiaceae</taxon>
        <taxon>Sinorhizobium/Ensifer group</taxon>
        <taxon>Sinorhizobium</taxon>
    </lineage>
</organism>
<evidence type="ECO:0000259" key="2">
    <source>
        <dbReference type="Pfam" id="PF13514"/>
    </source>
</evidence>
<dbReference type="InterPro" id="IPR038734">
    <property type="entry name" value="YhaN_AAA"/>
</dbReference>
<dbReference type="EMBL" id="NJGD01000005">
    <property type="protein sequence ID" value="PJR14937.1"/>
    <property type="molecule type" value="Genomic_DNA"/>
</dbReference>
<gene>
    <name evidence="3" type="ORF">CEJ86_14045</name>
</gene>
<proteinExistence type="predicted"/>
<dbReference type="AlphaFoldDB" id="A0A2J0Z334"/>
<feature type="coiled-coil region" evidence="1">
    <location>
        <begin position="184"/>
        <end position="242"/>
    </location>
</feature>
<sequence>MRLQRLELVRYGKFTERHLDFGEARLGEPDFHLIYGPNEAGKSTLFSGFLDLVFGIERSSPYGFLHPYQTMRIGGIVAAGNRLHHAYRIKRNANSLIGPDEQPLPDGLFSTALGSIDRATYSTMFSLDDDSIEEGGEAILKSEGELGSLLFSASSGLPDSTAVLAGLRAEADSFFRPQARKHQLAELKAELDALKAERNAVDVNAREYAALRKALASMRERHEAAARQRNELRADRDRMRAQRDALPLLARLRGVRQELAGRDPLPVPPAEWQEELPVLRRSDAEIAARLRQLHEELTRRREELAGLPRDEQALAIAERFGALREGALEARYLTADRDMPARLEELAKTAAEIDACLIRLGEAGNPDLASLLLPAARAVRLQDLVRRHASLSERLAAAREEMETAEGNHGDAEREVARLKEGAADPAFLAERVHLLRQSDCLLRQQSSAREIDRLDAAICDRLDELRPFAGTIDDLAALPAPAPPIVEAWRAEDHAEAERDLRLGDRIADESERQAGDEARLAAIAANGGVVDDATVCELRRHRDTAWQRHRAGLDEQTAIAFETALHEHDATTALRLAQAERVAEIRSLTLAVTERRARLQSLDMQRKAAEERRQRLNAEIGAAARACGLPCITGLPQLEAWLAARASALELRMELRTALKERDRAVAEEKAAVCSLRAELARLGMSDALPERLDALLAVAELVSSRAEAASTACRNAVAQLQRASEALEKRRTAFAAAEAAMASWCGEWDEALAGTWLSRQVERPLPQEIGPVLAVLQNLDKLMQKKAELDHRVAGMRRDQAAFTENVVGVAAALGEERAGDVLTLFSAVRDRVAAALQKEERRLALQGNIERMEESLDALRAEERLHGANRQRVLDFFGCGTLDEAAACLEATREEQRLRQRCSEMESDLAARLGVASAAEAEALLAELDDRELGLELARLEEAIEAADRDVSELHADVRTRERALAAVEGGDRVAELEQRRRTLLLDIESKAIGYLRLRAGVIAAEQALRLFRERHRSAMMQRASRTFMHISGGEYSGLSTQADKGQEFLIANTAAGGSKLARDLSKGTRFQLYLALRIAGYHEVAATRETLPFIADDIMETFDDGRAGRAFELMAEMADVGQVIYLTHHEHLCDIARSACPGVTIHRL</sequence>
<evidence type="ECO:0000313" key="3">
    <source>
        <dbReference type="EMBL" id="PJR14937.1"/>
    </source>
</evidence>
<dbReference type="PANTHER" id="PTHR41259">
    <property type="entry name" value="DOUBLE-STRAND BREAK REPAIR RAD50 ATPASE, PUTATIVE-RELATED"/>
    <property type="match status" value="1"/>
</dbReference>
<name>A0A2J0Z334_RHIML</name>
<feature type="domain" description="YhaN AAA" evidence="2">
    <location>
        <begin position="1"/>
        <end position="208"/>
    </location>
</feature>
<dbReference type="Pfam" id="PF13514">
    <property type="entry name" value="AAA_27"/>
    <property type="match status" value="1"/>
</dbReference>
<feature type="coiled-coil region" evidence="1">
    <location>
        <begin position="839"/>
        <end position="866"/>
    </location>
</feature>
<reference evidence="3 4" key="1">
    <citation type="submission" date="2017-06" db="EMBL/GenBank/DDBJ databases">
        <title>Ensifer strains isolated from leguminous trees and herbs display diverse denitrification phenotypes with some acting as strong N2O sinks.</title>
        <authorList>
            <person name="Woliy K."/>
            <person name="Mania D."/>
            <person name="Bakken L.R."/>
            <person name="Frostegard A."/>
        </authorList>
    </citation>
    <scope>NUCLEOTIDE SEQUENCE [LARGE SCALE GENOMIC DNA]</scope>
    <source>
        <strain evidence="3 4">AC50a</strain>
    </source>
</reference>
<dbReference type="InterPro" id="IPR027417">
    <property type="entry name" value="P-loop_NTPase"/>
</dbReference>
<feature type="coiled-coil region" evidence="1">
    <location>
        <begin position="381"/>
        <end position="422"/>
    </location>
</feature>
<evidence type="ECO:0000256" key="1">
    <source>
        <dbReference type="SAM" id="Coils"/>
    </source>
</evidence>